<evidence type="ECO:0000313" key="1">
    <source>
        <dbReference type="EMBL" id="MPN03299.1"/>
    </source>
</evidence>
<protein>
    <submittedName>
        <fullName evidence="1">Uncharacterized protein</fullName>
    </submittedName>
</protein>
<sequence length="132" mass="15507">MQRLVRANAHQERRGHVFGQPLIERRHELLELHAMAIERKAGRITDHRRMRRQGTHPIGLAARLPGTPIRLLQTGRIAQVDRQAHPPCLHLRVGQHLRHVRNGGLKLRLQIDKQHVHLWPVQFVGYFQRQMQ</sequence>
<proteinExistence type="predicted"/>
<gene>
    <name evidence="1" type="ORF">SDC9_150526</name>
</gene>
<reference evidence="1" key="1">
    <citation type="submission" date="2019-08" db="EMBL/GenBank/DDBJ databases">
        <authorList>
            <person name="Kucharzyk K."/>
            <person name="Murdoch R.W."/>
            <person name="Higgins S."/>
            <person name="Loffler F."/>
        </authorList>
    </citation>
    <scope>NUCLEOTIDE SEQUENCE</scope>
</reference>
<comment type="caution">
    <text evidence="1">The sequence shown here is derived from an EMBL/GenBank/DDBJ whole genome shotgun (WGS) entry which is preliminary data.</text>
</comment>
<dbReference type="AlphaFoldDB" id="A0A645EQ68"/>
<accession>A0A645EQ68</accession>
<dbReference type="EMBL" id="VSSQ01049224">
    <property type="protein sequence ID" value="MPN03299.1"/>
    <property type="molecule type" value="Genomic_DNA"/>
</dbReference>
<organism evidence="1">
    <name type="scientific">bioreactor metagenome</name>
    <dbReference type="NCBI Taxonomy" id="1076179"/>
    <lineage>
        <taxon>unclassified sequences</taxon>
        <taxon>metagenomes</taxon>
        <taxon>ecological metagenomes</taxon>
    </lineage>
</organism>
<name>A0A645EQ68_9ZZZZ</name>